<dbReference type="InterPro" id="IPR000914">
    <property type="entry name" value="SBP_5_dom"/>
</dbReference>
<evidence type="ECO:0000313" key="5">
    <source>
        <dbReference type="Proteomes" id="UP001596074"/>
    </source>
</evidence>
<dbReference type="InterPro" id="IPR030678">
    <property type="entry name" value="Peptide/Ni-bd"/>
</dbReference>
<proteinExistence type="predicted"/>
<evidence type="ECO:0000256" key="1">
    <source>
        <dbReference type="SAM" id="MobiDB-lite"/>
    </source>
</evidence>
<dbReference type="Gene3D" id="3.40.190.10">
    <property type="entry name" value="Periplasmic binding protein-like II"/>
    <property type="match status" value="1"/>
</dbReference>
<dbReference type="Proteomes" id="UP001596074">
    <property type="component" value="Unassembled WGS sequence"/>
</dbReference>
<feature type="compositionally biased region" description="Gly residues" evidence="1">
    <location>
        <begin position="29"/>
        <end position="42"/>
    </location>
</feature>
<sequence length="540" mass="57464">MHTRRGPRGALAAVPVALALLLTACGGGGAEEGGSGDGGTPKPGGRLRLALTTDPITLNPRGKTSGNEAMYVLRQMYDSLVEQNPDTGAFEPWLAESWKISKDARTFTFTLRQGVTFSDGSPLTAQVAKDNFDDILANSAQESPQIVTAFAAYKGSRAVDARTVEVTFTTPNAPFLAGASSPQFAMISPAALKRKFEERGDQVAGTGPFVLKSYRKNAGVLLAKRPGYAWAPRSRAHAGDAYLDEVEFPVIPEAGVRTGSLATEDVDAMAGLLPADVKTVRRGGARIVSRPKPGTVYGLMPLVNVPPLDDVAVRRALAHGIDGKEVVDTVLSPEFKPATGAVTSTTPGYTDLRGTFAFDPRKAEAALDAAGWRRGADGIRAKDGKRLSLPVGWFTQFSGSQQALELIKAQLAKIGVEITLVKKTPAEIVAGLAASEFGFFWYNIAGADGDVLRQVYTDAPPNYLHRDDPRLQELLGRQAAIQDPAERAKVLADIQRHIHDQALVLPVFEETTLIATAPSVHGLRLDAGAMLGSLYGAWLS</sequence>
<dbReference type="EMBL" id="JBHSON010000022">
    <property type="protein sequence ID" value="MFC5747443.1"/>
    <property type="molecule type" value="Genomic_DNA"/>
</dbReference>
<dbReference type="PANTHER" id="PTHR30290">
    <property type="entry name" value="PERIPLASMIC BINDING COMPONENT OF ABC TRANSPORTER"/>
    <property type="match status" value="1"/>
</dbReference>
<feature type="signal peptide" evidence="2">
    <location>
        <begin position="1"/>
        <end position="30"/>
    </location>
</feature>
<reference evidence="5" key="1">
    <citation type="journal article" date="2019" name="Int. J. Syst. Evol. Microbiol.">
        <title>The Global Catalogue of Microorganisms (GCM) 10K type strain sequencing project: providing services to taxonomists for standard genome sequencing and annotation.</title>
        <authorList>
            <consortium name="The Broad Institute Genomics Platform"/>
            <consortium name="The Broad Institute Genome Sequencing Center for Infectious Disease"/>
            <person name="Wu L."/>
            <person name="Ma J."/>
        </authorList>
    </citation>
    <scope>NUCLEOTIDE SEQUENCE [LARGE SCALE GENOMIC DNA]</scope>
    <source>
        <strain evidence="5">KCTC 42087</strain>
    </source>
</reference>
<feature type="domain" description="Solute-binding protein family 5" evidence="3">
    <location>
        <begin position="90"/>
        <end position="452"/>
    </location>
</feature>
<dbReference type="PIRSF" id="PIRSF002741">
    <property type="entry name" value="MppA"/>
    <property type="match status" value="1"/>
</dbReference>
<dbReference type="CDD" id="cd08492">
    <property type="entry name" value="PBP2_NikA_DppA_OppA_like_15"/>
    <property type="match status" value="1"/>
</dbReference>
<gene>
    <name evidence="4" type="ORF">ACFPZN_17575</name>
</gene>
<protein>
    <submittedName>
        <fullName evidence="4">ABC transporter substrate-binding protein</fullName>
    </submittedName>
</protein>
<dbReference type="SUPFAM" id="SSF53850">
    <property type="entry name" value="Periplasmic binding protein-like II"/>
    <property type="match status" value="1"/>
</dbReference>
<accession>A0ABW1A189</accession>
<keyword evidence="2" id="KW-0732">Signal</keyword>
<evidence type="ECO:0000313" key="4">
    <source>
        <dbReference type="EMBL" id="MFC5747443.1"/>
    </source>
</evidence>
<evidence type="ECO:0000256" key="2">
    <source>
        <dbReference type="SAM" id="SignalP"/>
    </source>
</evidence>
<organism evidence="4 5">
    <name type="scientific">Actinomadura rugatobispora</name>
    <dbReference type="NCBI Taxonomy" id="1994"/>
    <lineage>
        <taxon>Bacteria</taxon>
        <taxon>Bacillati</taxon>
        <taxon>Actinomycetota</taxon>
        <taxon>Actinomycetes</taxon>
        <taxon>Streptosporangiales</taxon>
        <taxon>Thermomonosporaceae</taxon>
        <taxon>Actinomadura</taxon>
    </lineage>
</organism>
<comment type="caution">
    <text evidence="4">The sequence shown here is derived from an EMBL/GenBank/DDBJ whole genome shotgun (WGS) entry which is preliminary data.</text>
</comment>
<feature type="region of interest" description="Disordered" evidence="1">
    <location>
        <begin position="29"/>
        <end position="48"/>
    </location>
</feature>
<evidence type="ECO:0000259" key="3">
    <source>
        <dbReference type="Pfam" id="PF00496"/>
    </source>
</evidence>
<dbReference type="Gene3D" id="3.10.105.10">
    <property type="entry name" value="Dipeptide-binding Protein, Domain 3"/>
    <property type="match status" value="1"/>
</dbReference>
<feature type="chain" id="PRO_5045378281" evidence="2">
    <location>
        <begin position="31"/>
        <end position="540"/>
    </location>
</feature>
<name>A0ABW1A189_9ACTN</name>
<dbReference type="PROSITE" id="PS51257">
    <property type="entry name" value="PROKAR_LIPOPROTEIN"/>
    <property type="match status" value="1"/>
</dbReference>
<dbReference type="Pfam" id="PF00496">
    <property type="entry name" value="SBP_bac_5"/>
    <property type="match status" value="1"/>
</dbReference>
<dbReference type="RefSeq" id="WP_378283062.1">
    <property type="nucleotide sequence ID" value="NZ_JBHSON010000022.1"/>
</dbReference>
<keyword evidence="5" id="KW-1185">Reference proteome</keyword>
<dbReference type="InterPro" id="IPR039424">
    <property type="entry name" value="SBP_5"/>
</dbReference>